<organism evidence="2 3">
    <name type="scientific">Sesamum alatum</name>
    <dbReference type="NCBI Taxonomy" id="300844"/>
    <lineage>
        <taxon>Eukaryota</taxon>
        <taxon>Viridiplantae</taxon>
        <taxon>Streptophyta</taxon>
        <taxon>Embryophyta</taxon>
        <taxon>Tracheophyta</taxon>
        <taxon>Spermatophyta</taxon>
        <taxon>Magnoliopsida</taxon>
        <taxon>eudicotyledons</taxon>
        <taxon>Gunneridae</taxon>
        <taxon>Pentapetalae</taxon>
        <taxon>asterids</taxon>
        <taxon>lamiids</taxon>
        <taxon>Lamiales</taxon>
        <taxon>Pedaliaceae</taxon>
        <taxon>Sesamum</taxon>
    </lineage>
</organism>
<comment type="caution">
    <text evidence="2">The sequence shown here is derived from an EMBL/GenBank/DDBJ whole genome shotgun (WGS) entry which is preliminary data.</text>
</comment>
<feature type="region of interest" description="Disordered" evidence="1">
    <location>
        <begin position="1"/>
        <end position="77"/>
    </location>
</feature>
<reference evidence="2" key="2">
    <citation type="journal article" date="2024" name="Plant">
        <title>Genomic evolution and insights into agronomic trait innovations of Sesamum species.</title>
        <authorList>
            <person name="Miao H."/>
            <person name="Wang L."/>
            <person name="Qu L."/>
            <person name="Liu H."/>
            <person name="Sun Y."/>
            <person name="Le M."/>
            <person name="Wang Q."/>
            <person name="Wei S."/>
            <person name="Zheng Y."/>
            <person name="Lin W."/>
            <person name="Duan Y."/>
            <person name="Cao H."/>
            <person name="Xiong S."/>
            <person name="Wang X."/>
            <person name="Wei L."/>
            <person name="Li C."/>
            <person name="Ma Q."/>
            <person name="Ju M."/>
            <person name="Zhao R."/>
            <person name="Li G."/>
            <person name="Mu C."/>
            <person name="Tian Q."/>
            <person name="Mei H."/>
            <person name="Zhang T."/>
            <person name="Gao T."/>
            <person name="Zhang H."/>
        </authorList>
    </citation>
    <scope>NUCLEOTIDE SEQUENCE</scope>
    <source>
        <strain evidence="2">3651</strain>
    </source>
</reference>
<accession>A0AAE1YBV0</accession>
<protein>
    <submittedName>
        <fullName evidence="2">Uncharacterized protein</fullName>
    </submittedName>
</protein>
<dbReference type="Proteomes" id="UP001293254">
    <property type="component" value="Unassembled WGS sequence"/>
</dbReference>
<evidence type="ECO:0000313" key="3">
    <source>
        <dbReference type="Proteomes" id="UP001293254"/>
    </source>
</evidence>
<feature type="compositionally biased region" description="Polar residues" evidence="1">
    <location>
        <begin position="13"/>
        <end position="68"/>
    </location>
</feature>
<evidence type="ECO:0000256" key="1">
    <source>
        <dbReference type="SAM" id="MobiDB-lite"/>
    </source>
</evidence>
<name>A0AAE1YBV0_9LAMI</name>
<evidence type="ECO:0000313" key="2">
    <source>
        <dbReference type="EMBL" id="KAK4426748.1"/>
    </source>
</evidence>
<dbReference type="EMBL" id="JACGWO010000005">
    <property type="protein sequence ID" value="KAK4426748.1"/>
    <property type="molecule type" value="Genomic_DNA"/>
</dbReference>
<proteinExistence type="predicted"/>
<dbReference type="AlphaFoldDB" id="A0AAE1YBV0"/>
<keyword evidence="3" id="KW-1185">Reference proteome</keyword>
<gene>
    <name evidence="2" type="ORF">Salat_1443500</name>
</gene>
<reference evidence="2" key="1">
    <citation type="submission" date="2020-06" db="EMBL/GenBank/DDBJ databases">
        <authorList>
            <person name="Li T."/>
            <person name="Hu X."/>
            <person name="Zhang T."/>
            <person name="Song X."/>
            <person name="Zhang H."/>
            <person name="Dai N."/>
            <person name="Sheng W."/>
            <person name="Hou X."/>
            <person name="Wei L."/>
        </authorList>
    </citation>
    <scope>NUCLEOTIDE SEQUENCE</scope>
    <source>
        <strain evidence="2">3651</strain>
        <tissue evidence="2">Leaf</tissue>
    </source>
</reference>
<sequence length="197" mass="21358">MDVHKNIPIPSHSDPNSPRSKSFGPNINNPQTLLPETNPIAQLPNSTCRNRQQPNSLHISPAQTSSQPIVIPYPTSPSSYYPRPNPYNLVQPHTKSRQNEVGEHLPPILEPAAPVKTMRRQEGLNNPESSESVVNLGSDLGGLGVYSEKIPVPALSSSFTSSRSEPSQKEGLEMEGLISVPVTFTVGLAVSRGKRRG</sequence>